<dbReference type="AlphaFoldDB" id="A0A0B7ALW4"/>
<proteinExistence type="predicted"/>
<dbReference type="EMBL" id="HACG01035149">
    <property type="protein sequence ID" value="CEK82014.1"/>
    <property type="molecule type" value="Transcribed_RNA"/>
</dbReference>
<evidence type="ECO:0000313" key="1">
    <source>
        <dbReference type="EMBL" id="CEK82014.1"/>
    </source>
</evidence>
<protein>
    <submittedName>
        <fullName evidence="1">Uncharacterized protein</fullName>
    </submittedName>
</protein>
<accession>A0A0B7ALW4</accession>
<sequence>MVFSTEERIFLVEQVFENGGRYTRKVVQKFLKRFPDKPPPHRMTVRNLLSK</sequence>
<name>A0A0B7ALW4_9EUPU</name>
<organism evidence="1">
    <name type="scientific">Arion vulgaris</name>
    <dbReference type="NCBI Taxonomy" id="1028688"/>
    <lineage>
        <taxon>Eukaryota</taxon>
        <taxon>Metazoa</taxon>
        <taxon>Spiralia</taxon>
        <taxon>Lophotrochozoa</taxon>
        <taxon>Mollusca</taxon>
        <taxon>Gastropoda</taxon>
        <taxon>Heterobranchia</taxon>
        <taxon>Euthyneura</taxon>
        <taxon>Panpulmonata</taxon>
        <taxon>Eupulmonata</taxon>
        <taxon>Stylommatophora</taxon>
        <taxon>Helicina</taxon>
        <taxon>Arionoidea</taxon>
        <taxon>Arionidae</taxon>
        <taxon>Arion</taxon>
    </lineage>
</organism>
<feature type="non-terminal residue" evidence="1">
    <location>
        <position position="51"/>
    </location>
</feature>
<reference evidence="1" key="1">
    <citation type="submission" date="2014-12" db="EMBL/GenBank/DDBJ databases">
        <title>Insight into the proteome of Arion vulgaris.</title>
        <authorList>
            <person name="Aradska J."/>
            <person name="Bulat T."/>
            <person name="Smidak R."/>
            <person name="Sarate P."/>
            <person name="Gangsoo J."/>
            <person name="Sialana F."/>
            <person name="Bilban M."/>
            <person name="Lubec G."/>
        </authorList>
    </citation>
    <scope>NUCLEOTIDE SEQUENCE</scope>
    <source>
        <tissue evidence="1">Skin</tissue>
    </source>
</reference>
<gene>
    <name evidence="1" type="primary">ORF129170</name>
</gene>